<dbReference type="InterPro" id="IPR038078">
    <property type="entry name" value="PhoU-like_sf"/>
</dbReference>
<accession>A0ABR9QVK4</accession>
<proteinExistence type="inferred from homology"/>
<dbReference type="RefSeq" id="WP_226384449.1">
    <property type="nucleotide sequence ID" value="NZ_JADCKA010000001.1"/>
</dbReference>
<keyword evidence="3" id="KW-1185">Reference proteome</keyword>
<gene>
    <name evidence="2" type="ORF">INF20_00565</name>
</gene>
<reference evidence="2 3" key="1">
    <citation type="submission" date="2020-10" db="EMBL/GenBank/DDBJ databases">
        <title>ChiBAC.</title>
        <authorList>
            <person name="Zenner C."/>
            <person name="Hitch T.C.A."/>
            <person name="Clavel T."/>
        </authorList>
    </citation>
    <scope>NUCLEOTIDE SEQUENCE [LARGE SCALE GENOMIC DNA]</scope>
    <source>
        <strain evidence="2 3">DSM 108706</strain>
    </source>
</reference>
<dbReference type="EMBL" id="JADCKA010000001">
    <property type="protein sequence ID" value="MBE5034782.1"/>
    <property type="molecule type" value="Genomic_DNA"/>
</dbReference>
<sequence>MGRKKDHDYFAMLVEGVNYACEAATMLKTTFENFEPEKLQENINKVHHVEHTADMAKHDMMEKLVKEFITPIDREDILELADVIDDVTDDLEEILLKLYMYNIKELKEEAVEFVDIIVRCCGEIKVMMEEFPNFRKSKSIGATIVSINDMEEEGDKLYFKAMHRLYANSSDSVELMKWTPMYEHLELCCDSCEKVAKVVERVILSNS</sequence>
<organism evidence="2 3">
    <name type="scientific">Gallibacter intestinalis</name>
    <dbReference type="NCBI Taxonomy" id="2779356"/>
    <lineage>
        <taxon>Bacteria</taxon>
        <taxon>Bacillati</taxon>
        <taxon>Bacillota</taxon>
        <taxon>Clostridia</taxon>
        <taxon>Eubacteriales</taxon>
        <taxon>Eubacteriaceae</taxon>
        <taxon>Gallibacter</taxon>
    </lineage>
</organism>
<evidence type="ECO:0000256" key="1">
    <source>
        <dbReference type="ARBA" id="ARBA00008591"/>
    </source>
</evidence>
<comment type="caution">
    <text evidence="2">The sequence shown here is derived from an EMBL/GenBank/DDBJ whole genome shotgun (WGS) entry which is preliminary data.</text>
</comment>
<dbReference type="InterPro" id="IPR052912">
    <property type="entry name" value="UPF0111_domain"/>
</dbReference>
<comment type="similarity">
    <text evidence="1">Belongs to the UPF0111 family.</text>
</comment>
<dbReference type="PANTHER" id="PTHR37298">
    <property type="entry name" value="UPF0111 PROTEIN YKAA"/>
    <property type="match status" value="1"/>
</dbReference>
<dbReference type="InterPro" id="IPR018445">
    <property type="entry name" value="Put_Phosphate_transp_reg"/>
</dbReference>
<dbReference type="Gene3D" id="1.20.58.220">
    <property type="entry name" value="Phosphate transport system protein phou homolog 2, domain 2"/>
    <property type="match status" value="1"/>
</dbReference>
<dbReference type="PANTHER" id="PTHR37298:SF1">
    <property type="entry name" value="UPF0111 PROTEIN YKAA"/>
    <property type="match status" value="1"/>
</dbReference>
<evidence type="ECO:0000313" key="2">
    <source>
        <dbReference type="EMBL" id="MBE5034782.1"/>
    </source>
</evidence>
<evidence type="ECO:0000313" key="3">
    <source>
        <dbReference type="Proteomes" id="UP001516588"/>
    </source>
</evidence>
<dbReference type="Proteomes" id="UP001516588">
    <property type="component" value="Unassembled WGS sequence"/>
</dbReference>
<dbReference type="Pfam" id="PF01865">
    <property type="entry name" value="PhoU_div"/>
    <property type="match status" value="1"/>
</dbReference>
<protein>
    <submittedName>
        <fullName evidence="2">DUF47 family protein</fullName>
    </submittedName>
</protein>
<name>A0ABR9QVK4_9FIRM</name>